<evidence type="ECO:0000259" key="2">
    <source>
        <dbReference type="Pfam" id="PF02272"/>
    </source>
</evidence>
<dbReference type="InterPro" id="IPR051319">
    <property type="entry name" value="Oligoribo/pAp-PDE_c-di-AMP_PDE"/>
</dbReference>
<sequence length="342" mass="38270">MMKKIVSVLKHCRSFLITSHIGPDGDSISSQIALALLLEKLGKRKKVIIINEHTVPQIYRFLPHVNRVSAPYSLLPAPSSFEIAIVLDCSNLERTGKISSLISTPRSPLPTPLIINIDHHLDNSFFGDFNWVDKKASSVSEQIFSLSKILGLPLNKKLATLLYTGIITDTGSFQYHLSPTTHKIIATLISKGVVPEEITKNLYQNLPFASLKLFGLALATLKENKVPTAFLRKQEVGKDGKLCWMKVTREMYQETKSFIEDTEPFIDYLRQIKDVKVLFILKESSENKTKASFRSIGKFDVQKLAKKFGGGGHRNASGATLNEPIDQAEKTILKAIKLWMGY</sequence>
<reference evidence="4" key="1">
    <citation type="submission" date="2017-09" db="EMBL/GenBank/DDBJ databases">
        <title>Depth-based differentiation of microbial function through sediment-hosted aquifers and enrichment of novel symbionts in the deep terrestrial subsurface.</title>
        <authorList>
            <person name="Probst A.J."/>
            <person name="Ladd B."/>
            <person name="Jarett J.K."/>
            <person name="Geller-Mcgrath D.E."/>
            <person name="Sieber C.M.K."/>
            <person name="Emerson J.B."/>
            <person name="Anantharaman K."/>
            <person name="Thomas B.C."/>
            <person name="Malmstrom R."/>
            <person name="Stieglmeier M."/>
            <person name="Klingl A."/>
            <person name="Woyke T."/>
            <person name="Ryan C.M."/>
            <person name="Banfield J.F."/>
        </authorList>
    </citation>
    <scope>NUCLEOTIDE SEQUENCE [LARGE SCALE GENOMIC DNA]</scope>
</reference>
<feature type="domain" description="DDH" evidence="1">
    <location>
        <begin position="15"/>
        <end position="166"/>
    </location>
</feature>
<dbReference type="Pfam" id="PF02272">
    <property type="entry name" value="DHHA1"/>
    <property type="match status" value="1"/>
</dbReference>
<proteinExistence type="predicted"/>
<gene>
    <name evidence="3" type="ORF">COS11_05465</name>
</gene>
<name>A0A2M7E7Z9_9BACT</name>
<protein>
    <submittedName>
        <fullName evidence="3">Uncharacterized protein</fullName>
    </submittedName>
</protein>
<dbReference type="EMBL" id="PETL01000258">
    <property type="protein sequence ID" value="PIV63811.1"/>
    <property type="molecule type" value="Genomic_DNA"/>
</dbReference>
<dbReference type="AlphaFoldDB" id="A0A2M7E7Z9"/>
<dbReference type="SUPFAM" id="SSF64182">
    <property type="entry name" value="DHH phosphoesterases"/>
    <property type="match status" value="1"/>
</dbReference>
<dbReference type="Gene3D" id="3.90.1640.10">
    <property type="entry name" value="inorganic pyrophosphatase (n-terminal core)"/>
    <property type="match status" value="1"/>
</dbReference>
<organism evidence="3 4">
    <name type="scientific">bacterium (Candidatus Ratteibacteria) CG01_land_8_20_14_3_00_40_19</name>
    <dbReference type="NCBI Taxonomy" id="2014290"/>
    <lineage>
        <taxon>Bacteria</taxon>
        <taxon>Candidatus Ratteibacteria</taxon>
    </lineage>
</organism>
<accession>A0A2M7E7Z9</accession>
<dbReference type="Gene3D" id="3.10.310.30">
    <property type="match status" value="1"/>
</dbReference>
<dbReference type="Pfam" id="PF01368">
    <property type="entry name" value="DHH"/>
    <property type="match status" value="1"/>
</dbReference>
<evidence type="ECO:0000313" key="4">
    <source>
        <dbReference type="Proteomes" id="UP000228886"/>
    </source>
</evidence>
<dbReference type="InterPro" id="IPR001667">
    <property type="entry name" value="DDH_dom"/>
</dbReference>
<dbReference type="Proteomes" id="UP000228886">
    <property type="component" value="Unassembled WGS sequence"/>
</dbReference>
<dbReference type="PANTHER" id="PTHR47618">
    <property type="entry name" value="BIFUNCTIONAL OLIGORIBONUCLEASE AND PAP PHOSPHATASE NRNA"/>
    <property type="match status" value="1"/>
</dbReference>
<evidence type="ECO:0000313" key="3">
    <source>
        <dbReference type="EMBL" id="PIV63811.1"/>
    </source>
</evidence>
<dbReference type="InterPro" id="IPR038763">
    <property type="entry name" value="DHH_sf"/>
</dbReference>
<dbReference type="GO" id="GO:0003676">
    <property type="term" value="F:nucleic acid binding"/>
    <property type="evidence" value="ECO:0007669"/>
    <property type="project" value="InterPro"/>
</dbReference>
<feature type="domain" description="DHHA1" evidence="2">
    <location>
        <begin position="265"/>
        <end position="340"/>
    </location>
</feature>
<dbReference type="InterPro" id="IPR003156">
    <property type="entry name" value="DHHA1_dom"/>
</dbReference>
<dbReference type="PANTHER" id="PTHR47618:SF1">
    <property type="entry name" value="BIFUNCTIONAL OLIGORIBONUCLEASE AND PAP PHOSPHATASE NRNA"/>
    <property type="match status" value="1"/>
</dbReference>
<comment type="caution">
    <text evidence="3">The sequence shown here is derived from an EMBL/GenBank/DDBJ whole genome shotgun (WGS) entry which is preliminary data.</text>
</comment>
<evidence type="ECO:0000259" key="1">
    <source>
        <dbReference type="Pfam" id="PF01368"/>
    </source>
</evidence>